<dbReference type="InterPro" id="IPR001155">
    <property type="entry name" value="OxRdtase_FMN_N"/>
</dbReference>
<evidence type="ECO:0000259" key="1">
    <source>
        <dbReference type="Pfam" id="PF00724"/>
    </source>
</evidence>
<keyword evidence="3" id="KW-1185">Reference proteome</keyword>
<dbReference type="PANTHER" id="PTHR22893">
    <property type="entry name" value="NADH OXIDOREDUCTASE-RELATED"/>
    <property type="match status" value="1"/>
</dbReference>
<dbReference type="Gene3D" id="3.20.20.70">
    <property type="entry name" value="Aldolase class I"/>
    <property type="match status" value="1"/>
</dbReference>
<dbReference type="Pfam" id="PF00724">
    <property type="entry name" value="Oxidored_FMN"/>
    <property type="match status" value="1"/>
</dbReference>
<reference evidence="2 3" key="1">
    <citation type="submission" date="2023-06" db="EMBL/GenBank/DDBJ databases">
        <authorList>
            <person name="Yushchuk O."/>
            <person name="Binda E."/>
            <person name="Ruckert-Reed C."/>
            <person name="Fedorenko V."/>
            <person name="Kalinowski J."/>
            <person name="Marinelli F."/>
        </authorList>
    </citation>
    <scope>NUCLEOTIDE SEQUENCE [LARGE SCALE GENOMIC DNA]</scope>
    <source>
        <strain evidence="2 3">NRRL 3884</strain>
    </source>
</reference>
<organism evidence="2 3">
    <name type="scientific">Actinoplanes oblitus</name>
    <dbReference type="NCBI Taxonomy" id="3040509"/>
    <lineage>
        <taxon>Bacteria</taxon>
        <taxon>Bacillati</taxon>
        <taxon>Actinomycetota</taxon>
        <taxon>Actinomycetes</taxon>
        <taxon>Micromonosporales</taxon>
        <taxon>Micromonosporaceae</taxon>
        <taxon>Actinoplanes</taxon>
    </lineage>
</organism>
<dbReference type="EMBL" id="CP126980">
    <property type="protein sequence ID" value="WIN00316.1"/>
    <property type="molecule type" value="Genomic_DNA"/>
</dbReference>
<gene>
    <name evidence="2" type="ORF">ACTOB_004014</name>
</gene>
<dbReference type="InterPro" id="IPR013785">
    <property type="entry name" value="Aldolase_TIM"/>
</dbReference>
<dbReference type="PANTHER" id="PTHR22893:SF91">
    <property type="entry name" value="NADPH DEHYDROGENASE 2-RELATED"/>
    <property type="match status" value="1"/>
</dbReference>
<evidence type="ECO:0000313" key="3">
    <source>
        <dbReference type="Proteomes" id="UP001240150"/>
    </source>
</evidence>
<accession>A0ABY8WR34</accession>
<feature type="domain" description="NADH:flavin oxidoreductase/NADH oxidase N-terminal" evidence="1">
    <location>
        <begin position="5"/>
        <end position="334"/>
    </location>
</feature>
<proteinExistence type="predicted"/>
<dbReference type="Proteomes" id="UP001240150">
    <property type="component" value="Chromosome"/>
</dbReference>
<evidence type="ECO:0000313" key="2">
    <source>
        <dbReference type="EMBL" id="WIN00316.1"/>
    </source>
</evidence>
<dbReference type="InterPro" id="IPR045247">
    <property type="entry name" value="Oye-like"/>
</dbReference>
<dbReference type="CDD" id="cd02933">
    <property type="entry name" value="OYE_like_FMN"/>
    <property type="match status" value="1"/>
</dbReference>
<protein>
    <submittedName>
        <fullName evidence="2">Alkene reductase</fullName>
    </submittedName>
</protein>
<dbReference type="RefSeq" id="WP_284921833.1">
    <property type="nucleotide sequence ID" value="NZ_CP126980.1"/>
</dbReference>
<sequence length="357" mass="38993">MHTGLFEPFPLGDLTLANRMVMAPLTRNRADHDGVVTPMMVTHYRQRAAAGLIISESTPVSAQGVGYPNTPGIHTEPQAASWLRLTEAVHAESGHVFVQLQHCGRISHPSLLPDGSTPVAPSALRPSGHTFTPSGLQEFVTPRQLEAHEVPEVVAQFEHAAKRALDAGFDGVEIHAGNGYLVDQFLRDASNIRTDAYGGSARNRMRLLNEILDATCAVWPAHRVGVRFTPENSFNSMADSDPQAHFRYFLEQLRTRDLAYVHMLEGDMTTKTSGLDYRSLRAAFTGTYIANNGYDLARAQTAIRDGAADLVAFGVPFLANPDLVRRYRDGLALNAADPSTFYTGGPLGYIDYPAYDA</sequence>
<dbReference type="SUPFAM" id="SSF51395">
    <property type="entry name" value="FMN-linked oxidoreductases"/>
    <property type="match status" value="1"/>
</dbReference>
<name>A0ABY8WR34_9ACTN</name>